<accession>A0AAV2NNW2</accession>
<evidence type="ECO:0000313" key="2">
    <source>
        <dbReference type="Proteomes" id="UP001497644"/>
    </source>
</evidence>
<name>A0AAV2NNW2_9HYME</name>
<gene>
    <name evidence="1" type="ORF">LPLAT_LOCUS7836</name>
</gene>
<proteinExistence type="predicted"/>
<evidence type="ECO:0000313" key="1">
    <source>
        <dbReference type="EMBL" id="CAL1681920.1"/>
    </source>
</evidence>
<keyword evidence="2" id="KW-1185">Reference proteome</keyword>
<reference evidence="1" key="1">
    <citation type="submission" date="2024-04" db="EMBL/GenBank/DDBJ databases">
        <authorList>
            <consortium name="Molecular Ecology Group"/>
        </authorList>
    </citation>
    <scope>NUCLEOTIDE SEQUENCE</scope>
</reference>
<sequence>MTRDIRDVTLHDQFRLVPWKIHYRFYRDTIPLRRLLERKVSVFNIWGQTKPKRRIMMSEIILFLSDSEKSCVCDARMRELLRQESEKRPDRCGCAKGMQNLRYPCGCNKPTRLLQDDDCMIPVIAKEHSNHCARSRCCIRRNSN</sequence>
<dbReference type="EMBL" id="OZ034826">
    <property type="protein sequence ID" value="CAL1681920.1"/>
    <property type="molecule type" value="Genomic_DNA"/>
</dbReference>
<dbReference type="AlphaFoldDB" id="A0AAV2NNW2"/>
<protein>
    <submittedName>
        <fullName evidence="1">Uncharacterized protein</fullName>
    </submittedName>
</protein>
<organism evidence="1 2">
    <name type="scientific">Lasius platythorax</name>
    <dbReference type="NCBI Taxonomy" id="488582"/>
    <lineage>
        <taxon>Eukaryota</taxon>
        <taxon>Metazoa</taxon>
        <taxon>Ecdysozoa</taxon>
        <taxon>Arthropoda</taxon>
        <taxon>Hexapoda</taxon>
        <taxon>Insecta</taxon>
        <taxon>Pterygota</taxon>
        <taxon>Neoptera</taxon>
        <taxon>Endopterygota</taxon>
        <taxon>Hymenoptera</taxon>
        <taxon>Apocrita</taxon>
        <taxon>Aculeata</taxon>
        <taxon>Formicoidea</taxon>
        <taxon>Formicidae</taxon>
        <taxon>Formicinae</taxon>
        <taxon>Lasius</taxon>
        <taxon>Lasius</taxon>
    </lineage>
</organism>
<dbReference type="Proteomes" id="UP001497644">
    <property type="component" value="Chromosome 3"/>
</dbReference>